<dbReference type="AlphaFoldDB" id="A0A8T7M058"/>
<dbReference type="PROSITE" id="PS51257">
    <property type="entry name" value="PROKAR_LIPOPROTEIN"/>
    <property type="match status" value="1"/>
</dbReference>
<feature type="signal peptide" evidence="1">
    <location>
        <begin position="1"/>
        <end position="19"/>
    </location>
</feature>
<evidence type="ECO:0000313" key="4">
    <source>
        <dbReference type="Proteomes" id="UP000521676"/>
    </source>
</evidence>
<evidence type="ECO:0000313" key="3">
    <source>
        <dbReference type="EMBL" id="WJW66569.1"/>
    </source>
</evidence>
<evidence type="ECO:0000313" key="5">
    <source>
        <dbReference type="Proteomes" id="UP001431572"/>
    </source>
</evidence>
<evidence type="ECO:0000313" key="2">
    <source>
        <dbReference type="EMBL" id="NWJ44681.1"/>
    </source>
</evidence>
<organism evidence="2 4">
    <name type="scientific">Candidatus Chlorohelix allophototropha</name>
    <dbReference type="NCBI Taxonomy" id="3003348"/>
    <lineage>
        <taxon>Bacteria</taxon>
        <taxon>Bacillati</taxon>
        <taxon>Chloroflexota</taxon>
        <taxon>Chloroflexia</taxon>
        <taxon>Candidatus Chloroheliales</taxon>
        <taxon>Candidatus Chloroheliaceae</taxon>
        <taxon>Candidatus Chlorohelix</taxon>
    </lineage>
</organism>
<gene>
    <name evidence="2" type="ORF">HXX08_02265</name>
    <name evidence="3" type="ORF">OZ401_002373</name>
</gene>
<name>A0A8T7M058_9CHLR</name>
<dbReference type="Proteomes" id="UP000521676">
    <property type="component" value="Unassembled WGS sequence"/>
</dbReference>
<reference evidence="2 4" key="1">
    <citation type="submission" date="2020-06" db="EMBL/GenBank/DDBJ databases">
        <title>Anoxygenic phototrophic Chloroflexota member uses a Type I reaction center.</title>
        <authorList>
            <person name="Tsuji J.M."/>
            <person name="Shaw N.A."/>
            <person name="Nagashima S."/>
            <person name="Venkiteswaran J."/>
            <person name="Schiff S.L."/>
            <person name="Hanada S."/>
            <person name="Tank M."/>
            <person name="Neufeld J.D."/>
        </authorList>
    </citation>
    <scope>NUCLEOTIDE SEQUENCE [LARGE SCALE GENOMIC DNA]</scope>
    <source>
        <strain evidence="2">L227-S17</strain>
    </source>
</reference>
<keyword evidence="5" id="KW-1185">Reference proteome</keyword>
<keyword evidence="1" id="KW-0732">Signal</keyword>
<feature type="chain" id="PRO_5035746764" description="LppX_LprAFG lipoprotein" evidence="1">
    <location>
        <begin position="20"/>
        <end position="255"/>
    </location>
</feature>
<dbReference type="Gene3D" id="2.50.20.20">
    <property type="match status" value="1"/>
</dbReference>
<reference evidence="3" key="2">
    <citation type="journal article" date="2024" name="Nature">
        <title>Anoxygenic phototroph of the Chloroflexota uses a type I reaction centre.</title>
        <authorList>
            <person name="Tsuji J.M."/>
            <person name="Shaw N.A."/>
            <person name="Nagashima S."/>
            <person name="Venkiteswaran J.J."/>
            <person name="Schiff S.L."/>
            <person name="Watanabe T."/>
            <person name="Fukui M."/>
            <person name="Hanada S."/>
            <person name="Tank M."/>
            <person name="Neufeld J.D."/>
        </authorList>
    </citation>
    <scope>NUCLEOTIDE SEQUENCE</scope>
    <source>
        <strain evidence="3">L227-S17</strain>
    </source>
</reference>
<dbReference type="EMBL" id="CP128399">
    <property type="protein sequence ID" value="WJW66569.1"/>
    <property type="molecule type" value="Genomic_DNA"/>
</dbReference>
<dbReference type="RefSeq" id="WP_341468458.1">
    <property type="nucleotide sequence ID" value="NZ_CP128399.1"/>
</dbReference>
<dbReference type="Proteomes" id="UP001431572">
    <property type="component" value="Chromosome 1"/>
</dbReference>
<accession>A0A8T7M058</accession>
<dbReference type="EMBL" id="JACATZ010000001">
    <property type="protein sequence ID" value="NWJ44681.1"/>
    <property type="molecule type" value="Genomic_DNA"/>
</dbReference>
<sequence>MKKIYVLPLIICCILLVSCGENSPTAAKSPSPAPNATIRPLTTSPVTTGAVTAATIAISNATATPIPPNVITIPASGSYTGSLEVFKKVFEATGKANSYRFSVVSTGVSLSGVFVKPDRISGNLETGGQKAQVVLIGKDFYFSVDGKSWQKSSGDTSLSDITARLNEVIPSNLAGSQFYPQSDEKLDGKDVGVFVIETGSPNSALGTAINKTRMTYKYDKQTFQVVLVQVKSGSSDAEIRYSDYDNPTHKVEAPA</sequence>
<evidence type="ECO:0008006" key="6">
    <source>
        <dbReference type="Google" id="ProtNLM"/>
    </source>
</evidence>
<evidence type="ECO:0000256" key="1">
    <source>
        <dbReference type="SAM" id="SignalP"/>
    </source>
</evidence>
<proteinExistence type="predicted"/>
<protein>
    <recommendedName>
        <fullName evidence="6">LppX_LprAFG lipoprotein</fullName>
    </recommendedName>
</protein>